<evidence type="ECO:0000256" key="1">
    <source>
        <dbReference type="SAM" id="Phobius"/>
    </source>
</evidence>
<proteinExistence type="predicted"/>
<accession>A0A1H6YZQ7</accession>
<sequence>MDSIRYGEKADSFYRTLGIYFILFLAAWSFREIVLPPYLSGLPETATALIKAVLKIMVWIVPVWLLIRFRLKSDPADFLKLNTNLRSGLLWGLGLSALRGLWFSIQAYVLNGSGFHFDVSFDRFLNIFLLVGLTEEIVFRGLLENRFALVCHHPSLVPQLLFDHHVKKLKDAPPSLSFFMFPPPDNRRRSIS</sequence>
<dbReference type="EMBL" id="FNZF01000003">
    <property type="protein sequence ID" value="SEJ42892.1"/>
    <property type="molecule type" value="Genomic_DNA"/>
</dbReference>
<dbReference type="STRING" id="426757.SAMN04488127_1733"/>
<keyword evidence="3" id="KW-1185">Reference proteome</keyword>
<protein>
    <submittedName>
        <fullName evidence="2">Uncharacterized protein</fullName>
    </submittedName>
</protein>
<keyword evidence="1" id="KW-0472">Membrane</keyword>
<feature type="transmembrane region" description="Helical" evidence="1">
    <location>
        <begin position="124"/>
        <end position="143"/>
    </location>
</feature>
<name>A0A1H6YZQ7_9BACL</name>
<feature type="transmembrane region" description="Helical" evidence="1">
    <location>
        <begin position="88"/>
        <end position="109"/>
    </location>
</feature>
<dbReference type="Proteomes" id="UP000199200">
    <property type="component" value="Unassembled WGS sequence"/>
</dbReference>
<keyword evidence="1" id="KW-1133">Transmembrane helix</keyword>
<reference evidence="3" key="1">
    <citation type="submission" date="2016-10" db="EMBL/GenBank/DDBJ databases">
        <authorList>
            <person name="Varghese N."/>
            <person name="Submissions S."/>
        </authorList>
    </citation>
    <scope>NUCLEOTIDE SEQUENCE [LARGE SCALE GENOMIC DNA]</scope>
    <source>
        <strain evidence="3">CGMCC 1.6763</strain>
    </source>
</reference>
<feature type="transmembrane region" description="Helical" evidence="1">
    <location>
        <begin position="12"/>
        <end position="28"/>
    </location>
</feature>
<evidence type="ECO:0000313" key="3">
    <source>
        <dbReference type="Proteomes" id="UP000199200"/>
    </source>
</evidence>
<dbReference type="AlphaFoldDB" id="A0A1H6YZQ7"/>
<organism evidence="2 3">
    <name type="scientific">Bhargavaea ginsengi</name>
    <dbReference type="NCBI Taxonomy" id="426757"/>
    <lineage>
        <taxon>Bacteria</taxon>
        <taxon>Bacillati</taxon>
        <taxon>Bacillota</taxon>
        <taxon>Bacilli</taxon>
        <taxon>Bacillales</taxon>
        <taxon>Caryophanaceae</taxon>
        <taxon>Bhargavaea</taxon>
    </lineage>
</organism>
<keyword evidence="1" id="KW-0812">Transmembrane</keyword>
<dbReference type="RefSeq" id="WP_092052293.1">
    <property type="nucleotide sequence ID" value="NZ_FNZF01000003.1"/>
</dbReference>
<evidence type="ECO:0000313" key="2">
    <source>
        <dbReference type="EMBL" id="SEJ42892.1"/>
    </source>
</evidence>
<feature type="transmembrane region" description="Helical" evidence="1">
    <location>
        <begin position="48"/>
        <end position="67"/>
    </location>
</feature>
<gene>
    <name evidence="2" type="ORF">SAMN04488127_1733</name>
</gene>